<keyword evidence="1" id="KW-0472">Membrane</keyword>
<gene>
    <name evidence="2" type="ORF">FNW02_32115</name>
</gene>
<dbReference type="Proteomes" id="UP001165986">
    <property type="component" value="Unassembled WGS sequence"/>
</dbReference>
<keyword evidence="3" id="KW-1185">Reference proteome</keyword>
<feature type="transmembrane region" description="Helical" evidence="1">
    <location>
        <begin position="37"/>
        <end position="55"/>
    </location>
</feature>
<protein>
    <submittedName>
        <fullName evidence="2">Uncharacterized protein</fullName>
    </submittedName>
</protein>
<keyword evidence="1" id="KW-0812">Transmembrane</keyword>
<organism evidence="2 3">
    <name type="scientific">Komarekiella delphini-convector SJRDD-AB1</name>
    <dbReference type="NCBI Taxonomy" id="2593771"/>
    <lineage>
        <taxon>Bacteria</taxon>
        <taxon>Bacillati</taxon>
        <taxon>Cyanobacteriota</taxon>
        <taxon>Cyanophyceae</taxon>
        <taxon>Nostocales</taxon>
        <taxon>Nostocaceae</taxon>
        <taxon>Komarekiella</taxon>
        <taxon>Komarekiella delphini-convector</taxon>
    </lineage>
</organism>
<evidence type="ECO:0000313" key="3">
    <source>
        <dbReference type="Proteomes" id="UP001165986"/>
    </source>
</evidence>
<evidence type="ECO:0000313" key="2">
    <source>
        <dbReference type="EMBL" id="MBD6620305.1"/>
    </source>
</evidence>
<feature type="transmembrane region" description="Helical" evidence="1">
    <location>
        <begin position="6"/>
        <end position="25"/>
    </location>
</feature>
<keyword evidence="1" id="KW-1133">Transmembrane helix</keyword>
<reference evidence="2" key="1">
    <citation type="submission" date="2019-07" db="EMBL/GenBank/DDBJ databases">
        <title>Toxilogical consequences of a new and cryptic species of cyanobacteria (Komarekiella delphini-convector) recovered from the epidermis of a bottlenose dolphin and 1500 ft. in the air.</title>
        <authorList>
            <person name="Brown A.O."/>
            <person name="Dvorak P."/>
            <person name="Villanueva C.D."/>
            <person name="Foss A.J."/>
            <person name="Garvey A.D."/>
            <person name="Gibson Q.A."/>
            <person name="Johansen J.R."/>
            <person name="Casamatta D.A."/>
        </authorList>
    </citation>
    <scope>NUCLEOTIDE SEQUENCE</scope>
    <source>
        <strain evidence="2">SJRDD-AB1</strain>
    </source>
</reference>
<dbReference type="InterPro" id="IPR010004">
    <property type="entry name" value="Uncharacterised_Ycf66"/>
</dbReference>
<dbReference type="RefSeq" id="WP_191761518.1">
    <property type="nucleotide sequence ID" value="NZ_VJXY01000061.1"/>
</dbReference>
<dbReference type="EMBL" id="VJXY01000061">
    <property type="protein sequence ID" value="MBD6620305.1"/>
    <property type="molecule type" value="Genomic_DNA"/>
</dbReference>
<feature type="transmembrane region" description="Helical" evidence="1">
    <location>
        <begin position="61"/>
        <end position="78"/>
    </location>
</feature>
<sequence>MNNSTNLIGNILILAAISLCVVPLLRPKIFKRQDVLLIIAFLISGLSLLFQGRYLNELPQFSLILLTASAIFYTAESIRLRIKNTKS</sequence>
<proteinExistence type="predicted"/>
<accession>A0AA40T441</accession>
<name>A0AA40T441_9NOST</name>
<dbReference type="AlphaFoldDB" id="A0AA40T441"/>
<comment type="caution">
    <text evidence="2">The sequence shown here is derived from an EMBL/GenBank/DDBJ whole genome shotgun (WGS) entry which is preliminary data.</text>
</comment>
<evidence type="ECO:0000256" key="1">
    <source>
        <dbReference type="SAM" id="Phobius"/>
    </source>
</evidence>
<dbReference type="Pfam" id="PF07444">
    <property type="entry name" value="Ycf66_N"/>
    <property type="match status" value="1"/>
</dbReference>